<evidence type="ECO:0000256" key="2">
    <source>
        <dbReference type="ARBA" id="ARBA00022723"/>
    </source>
</evidence>
<feature type="binding site" evidence="7">
    <location>
        <position position="136"/>
    </location>
    <ligand>
        <name>Zn(2+)</name>
        <dbReference type="ChEBI" id="CHEBI:29105"/>
        <label>2</label>
    </ligand>
</feature>
<reference evidence="8 9" key="1">
    <citation type="submission" date="2018-07" db="EMBL/GenBank/DDBJ databases">
        <title>Genomic Encyclopedia of Type Strains, Phase III (KMG-III): the genomes of soil and plant-associated and newly described type strains.</title>
        <authorList>
            <person name="Whitman W."/>
        </authorList>
    </citation>
    <scope>NUCLEOTIDE SEQUENCE [LARGE SCALE GENOMIC DNA]</scope>
    <source>
        <strain evidence="8 9">CECT 7031</strain>
    </source>
</reference>
<feature type="active site" description="Proton donor" evidence="5">
    <location>
        <position position="85"/>
    </location>
</feature>
<comment type="caution">
    <text evidence="8">The sequence shown here is derived from an EMBL/GenBank/DDBJ whole genome shotgun (WGS) entry which is preliminary data.</text>
</comment>
<feature type="binding site" evidence="7">
    <location>
        <position position="178"/>
    </location>
    <ligand>
        <name>Zn(2+)</name>
        <dbReference type="ChEBI" id="CHEBI:29105"/>
        <label>1</label>
        <note>catalytic</note>
    </ligand>
</feature>
<dbReference type="InterPro" id="IPR000771">
    <property type="entry name" value="FBA_II"/>
</dbReference>
<evidence type="ECO:0000256" key="7">
    <source>
        <dbReference type="PIRSR" id="PIRSR001359-3"/>
    </source>
</evidence>
<keyword evidence="3 7" id="KW-0862">Zinc</keyword>
<feature type="binding site" evidence="7">
    <location>
        <position position="213"/>
    </location>
    <ligand>
        <name>Zn(2+)</name>
        <dbReference type="ChEBI" id="CHEBI:29105"/>
        <label>1</label>
        <note>catalytic</note>
    </ligand>
</feature>
<dbReference type="NCBIfam" id="TIGR00167">
    <property type="entry name" value="cbbA"/>
    <property type="match status" value="1"/>
</dbReference>
<dbReference type="GO" id="GO:0004332">
    <property type="term" value="F:fructose-bisphosphate aldolase activity"/>
    <property type="evidence" value="ECO:0007669"/>
    <property type="project" value="InterPro"/>
</dbReference>
<dbReference type="GO" id="GO:0006096">
    <property type="term" value="P:glycolytic process"/>
    <property type="evidence" value="ECO:0007669"/>
    <property type="project" value="InterPro"/>
</dbReference>
<dbReference type="OrthoDB" id="9803995at2"/>
<evidence type="ECO:0000256" key="6">
    <source>
        <dbReference type="PIRSR" id="PIRSR001359-2"/>
    </source>
</evidence>
<dbReference type="CDD" id="cd00947">
    <property type="entry name" value="TBP_aldolase_IIB"/>
    <property type="match status" value="1"/>
</dbReference>
<dbReference type="Pfam" id="PF01116">
    <property type="entry name" value="F_bP_aldolase"/>
    <property type="match status" value="1"/>
</dbReference>
<evidence type="ECO:0000313" key="9">
    <source>
        <dbReference type="Proteomes" id="UP000254912"/>
    </source>
</evidence>
<evidence type="ECO:0000313" key="8">
    <source>
        <dbReference type="EMBL" id="RDL11741.1"/>
    </source>
</evidence>
<dbReference type="GeneID" id="94545735"/>
<dbReference type="InterPro" id="IPR011289">
    <property type="entry name" value="Fruc_bis_ald_class-2"/>
</dbReference>
<dbReference type="Gene3D" id="3.20.20.70">
    <property type="entry name" value="Aldolase class I"/>
    <property type="match status" value="1"/>
</dbReference>
<dbReference type="Proteomes" id="UP000254912">
    <property type="component" value="Unassembled WGS sequence"/>
</dbReference>
<keyword evidence="2 7" id="KW-0479">Metal-binding</keyword>
<dbReference type="EMBL" id="QRAS01000001">
    <property type="protein sequence ID" value="RDL11741.1"/>
    <property type="molecule type" value="Genomic_DNA"/>
</dbReference>
<keyword evidence="9" id="KW-1185">Reference proteome</keyword>
<sequence length="294" mass="30942">MTIVSGAKMIQTAREHGYAIGAFNTNNLEWTQAILRAAQAQQAPVLVAVSMGAIKYMGGAKVVADLVRNLDYGLNITVPVAIHLDHGSFEMAKEAMAAGFTSIMFDGSDLPIAENILKTKELVSWAHGRGIAIEAEVGSIGGEEDGIVGAGEIASIDEAKAMTAVGVDYLAAGIGNIHGQYPANWTGLKLAHLQALGAAIDEVRGRPMPIVLHGGSGVPDEQIQEAITYGVAKVNVNTEAQLAFHQAVRDFVLSDEDLVGKNYDPRKFLKPGVDAIQAAVEERIAVFGSAGKVN</sequence>
<dbReference type="InterPro" id="IPR013785">
    <property type="entry name" value="Aldolase_TIM"/>
</dbReference>
<feature type="binding site" evidence="6">
    <location>
        <begin position="235"/>
        <end position="238"/>
    </location>
    <ligand>
        <name>dihydroxyacetone phosphate</name>
        <dbReference type="ChEBI" id="CHEBI:57642"/>
    </ligand>
</feature>
<dbReference type="PIRSF" id="PIRSF001359">
    <property type="entry name" value="F_bP_aldolase_II"/>
    <property type="match status" value="1"/>
</dbReference>
<keyword evidence="4" id="KW-0456">Lyase</keyword>
<feature type="binding site" evidence="6">
    <location>
        <begin position="214"/>
        <end position="216"/>
    </location>
    <ligand>
        <name>dihydroxyacetone phosphate</name>
        <dbReference type="ChEBI" id="CHEBI:57642"/>
    </ligand>
</feature>
<protein>
    <submittedName>
        <fullName evidence="8">Fructose-bisphosphate aldolase class II</fullName>
    </submittedName>
</protein>
<dbReference type="RefSeq" id="WP_070229813.1">
    <property type="nucleotide sequence ID" value="NZ_BJYO01000002.1"/>
</dbReference>
<proteinExistence type="predicted"/>
<gene>
    <name evidence="8" type="ORF">DFP99_0159</name>
</gene>
<feature type="binding site" evidence="7">
    <location>
        <position position="106"/>
    </location>
    <ligand>
        <name>Zn(2+)</name>
        <dbReference type="ChEBI" id="CHEBI:29105"/>
        <label>2</label>
    </ligand>
</feature>
<evidence type="ECO:0000256" key="3">
    <source>
        <dbReference type="ARBA" id="ARBA00022833"/>
    </source>
</evidence>
<accession>A0A288Q612</accession>
<dbReference type="KEGG" id="wso:WSWS_00530"/>
<dbReference type="GO" id="GO:0008270">
    <property type="term" value="F:zinc ion binding"/>
    <property type="evidence" value="ECO:0007669"/>
    <property type="project" value="InterPro"/>
</dbReference>
<evidence type="ECO:0000256" key="1">
    <source>
        <dbReference type="ARBA" id="ARBA00004921"/>
    </source>
</evidence>
<dbReference type="PANTHER" id="PTHR30304">
    <property type="entry name" value="D-TAGATOSE-1,6-BISPHOSPHATE ALDOLASE"/>
    <property type="match status" value="1"/>
</dbReference>
<dbReference type="InterPro" id="IPR050246">
    <property type="entry name" value="Class_II_FBP_aldolase"/>
</dbReference>
<dbReference type="NCBIfam" id="TIGR01859">
    <property type="entry name" value="fruc_bis_ald"/>
    <property type="match status" value="1"/>
</dbReference>
<organism evidence="8 9">
    <name type="scientific">Weissella soli</name>
    <dbReference type="NCBI Taxonomy" id="155866"/>
    <lineage>
        <taxon>Bacteria</taxon>
        <taxon>Bacillati</taxon>
        <taxon>Bacillota</taxon>
        <taxon>Bacilli</taxon>
        <taxon>Lactobacillales</taxon>
        <taxon>Lactobacillaceae</taxon>
        <taxon>Weissella</taxon>
    </lineage>
</organism>
<feature type="binding site" evidence="7">
    <location>
        <position position="86"/>
    </location>
    <ligand>
        <name>Zn(2+)</name>
        <dbReference type="ChEBI" id="CHEBI:29105"/>
        <label>1</label>
        <note>catalytic</note>
    </ligand>
</feature>
<evidence type="ECO:0000256" key="5">
    <source>
        <dbReference type="PIRSR" id="PIRSR001359-1"/>
    </source>
</evidence>
<evidence type="ECO:0000256" key="4">
    <source>
        <dbReference type="ARBA" id="ARBA00023239"/>
    </source>
</evidence>
<dbReference type="GO" id="GO:0030388">
    <property type="term" value="P:fructose 1,6-bisphosphate metabolic process"/>
    <property type="evidence" value="ECO:0007669"/>
    <property type="project" value="InterPro"/>
</dbReference>
<dbReference type="AlphaFoldDB" id="A0A288Q612"/>
<dbReference type="SUPFAM" id="SSF51569">
    <property type="entry name" value="Aldolase"/>
    <property type="match status" value="1"/>
</dbReference>
<comment type="cofactor">
    <cofactor evidence="7">
        <name>Zn(2+)</name>
        <dbReference type="ChEBI" id="CHEBI:29105"/>
    </cofactor>
    <text evidence="7">Binds 2 Zn(2+) ions per subunit. One is catalytic and the other provides a structural contribution.</text>
</comment>
<dbReference type="PROSITE" id="PS00806">
    <property type="entry name" value="ALDOLASE_CLASS_II_2"/>
    <property type="match status" value="1"/>
</dbReference>
<feature type="binding site" evidence="6">
    <location>
        <position position="179"/>
    </location>
    <ligand>
        <name>dihydroxyacetone phosphate</name>
        <dbReference type="ChEBI" id="CHEBI:57642"/>
    </ligand>
</feature>
<dbReference type="PANTHER" id="PTHR30304:SF0">
    <property type="entry name" value="D-TAGATOSE-1,6-BISPHOSPHATE ALDOLASE SUBUNIT GATY-RELATED"/>
    <property type="match status" value="1"/>
</dbReference>
<name>A0A288Q612_9LACO</name>
<comment type="pathway">
    <text evidence="1">Carbohydrate degradation.</text>
</comment>